<dbReference type="STRING" id="247490.KSU1_B0725"/>
<sequence>MLDVAGGELIIPTIILLFSVDIELAGSLSLAISIPTIIMGLVKYKNQQLLNGSNFLLFPSYY</sequence>
<evidence type="ECO:0000313" key="2">
    <source>
        <dbReference type="Proteomes" id="UP000002985"/>
    </source>
</evidence>
<organism evidence="1 2">
    <name type="scientific">Candidatus Jettenia caeni</name>
    <dbReference type="NCBI Taxonomy" id="247490"/>
    <lineage>
        <taxon>Bacteria</taxon>
        <taxon>Pseudomonadati</taxon>
        <taxon>Planctomycetota</taxon>
        <taxon>Candidatus Brocadiia</taxon>
        <taxon>Candidatus Brocadiales</taxon>
        <taxon>Candidatus Brocadiaceae</taxon>
        <taxon>Candidatus Jettenia</taxon>
    </lineage>
</organism>
<accession>I3IIN7</accession>
<dbReference type="AlphaFoldDB" id="I3IIN7"/>
<dbReference type="EMBL" id="BAFH01000002">
    <property type="protein sequence ID" value="GAB61582.1"/>
    <property type="molecule type" value="Genomic_DNA"/>
</dbReference>
<evidence type="ECO:0000313" key="1">
    <source>
        <dbReference type="EMBL" id="GAB61582.1"/>
    </source>
</evidence>
<comment type="caution">
    <text evidence="1">The sequence shown here is derived from an EMBL/GenBank/DDBJ whole genome shotgun (WGS) entry which is preliminary data.</text>
</comment>
<keyword evidence="2" id="KW-1185">Reference proteome</keyword>
<protein>
    <submittedName>
        <fullName evidence="1">Uncharacterized protein</fullName>
    </submittedName>
</protein>
<dbReference type="Proteomes" id="UP000002985">
    <property type="component" value="Unassembled WGS sequence"/>
</dbReference>
<proteinExistence type="predicted"/>
<reference evidence="1 2" key="1">
    <citation type="journal article" date="2012" name="FEBS Lett.">
        <title>Anammox organism KSU-1 expresses a NirK-type copper-containing nitrite reductase instead of a NirS-type with cytochrome cd1.</title>
        <authorList>
            <person name="Hira D."/>
            <person name="Toh H."/>
            <person name="Migita C.T."/>
            <person name="Okubo H."/>
            <person name="Nishiyama T."/>
            <person name="Hattori M."/>
            <person name="Furukawa K."/>
            <person name="Fujii T."/>
        </authorList>
    </citation>
    <scope>NUCLEOTIDE SEQUENCE [LARGE SCALE GENOMIC DNA]</scope>
</reference>
<name>I3IIN7_9BACT</name>
<gene>
    <name evidence="1" type="ORF">KSU1_B0725</name>
</gene>
<dbReference type="eggNOG" id="COG0730">
    <property type="taxonomic scope" value="Bacteria"/>
</dbReference>